<dbReference type="GO" id="GO:0030234">
    <property type="term" value="F:enzyme regulator activity"/>
    <property type="evidence" value="ECO:0007669"/>
    <property type="project" value="InterPro"/>
</dbReference>
<dbReference type="NCBIfam" id="NF045581">
    <property type="entry name" value="PG0541_fam"/>
    <property type="match status" value="1"/>
</dbReference>
<protein>
    <submittedName>
        <fullName evidence="1">Uncharacterized protein</fullName>
    </submittedName>
</protein>
<dbReference type="Proteomes" id="UP000711995">
    <property type="component" value="Unassembled WGS sequence"/>
</dbReference>
<dbReference type="InterPro" id="IPR002187">
    <property type="entry name" value="N-reg_PII"/>
</dbReference>
<dbReference type="InterPro" id="IPR015867">
    <property type="entry name" value="N-reg_PII/ATP_PRibTrfase_C"/>
</dbReference>
<dbReference type="RefSeq" id="WP_167700705.1">
    <property type="nucleotide sequence ID" value="NZ_CP118174.1"/>
</dbReference>
<dbReference type="EMBL" id="JAATLJ010000001">
    <property type="protein sequence ID" value="NIZ41132.1"/>
    <property type="molecule type" value="Genomic_DNA"/>
</dbReference>
<name>A0A968KT74_9SPIO</name>
<dbReference type="SUPFAM" id="SSF54913">
    <property type="entry name" value="GlnB-like"/>
    <property type="match status" value="1"/>
</dbReference>
<gene>
    <name evidence="1" type="ORF">HCT14_06410</name>
</gene>
<keyword evidence="2" id="KW-1185">Reference proteome</keyword>
<dbReference type="Pfam" id="PF00543">
    <property type="entry name" value="P-II"/>
    <property type="match status" value="1"/>
</dbReference>
<proteinExistence type="predicted"/>
<evidence type="ECO:0000313" key="2">
    <source>
        <dbReference type="Proteomes" id="UP000711995"/>
    </source>
</evidence>
<dbReference type="GO" id="GO:0006808">
    <property type="term" value="P:regulation of nitrogen utilization"/>
    <property type="evidence" value="ECO:0007669"/>
    <property type="project" value="InterPro"/>
</dbReference>
<evidence type="ECO:0000313" key="1">
    <source>
        <dbReference type="EMBL" id="NIZ41132.1"/>
    </source>
</evidence>
<sequence length="98" mass="11287">MSQQEKLYRIEIIANQAVRDEILKEFAVIGCNHYTEIPLAYGKGRQEPKQGDSIWPETNVILIIYANHKTLLDVKSTIAIIKEIFPHEGVKMFIMEQS</sequence>
<comment type="caution">
    <text evidence="1">The sequence shown here is derived from an EMBL/GenBank/DDBJ whole genome shotgun (WGS) entry which is preliminary data.</text>
</comment>
<dbReference type="InterPro" id="IPR011322">
    <property type="entry name" value="N-reg_PII-like_a/b"/>
</dbReference>
<dbReference type="Gene3D" id="3.30.70.120">
    <property type="match status" value="1"/>
</dbReference>
<dbReference type="AlphaFoldDB" id="A0A968KT74"/>
<accession>A0A968KT74</accession>
<reference evidence="1 2" key="1">
    <citation type="submission" date="2020-03" db="EMBL/GenBank/DDBJ databases">
        <title>Spirochaetal bacteria isolated from arthropods constitute a novel genus Entomospira genus novum within the order Spirochaetales.</title>
        <authorList>
            <person name="Grana-Miraglia L."/>
            <person name="Sikutova S."/>
            <person name="Fingerle V."/>
            <person name="Sing A."/>
            <person name="Castillo-Ramirez S."/>
            <person name="Margos G."/>
            <person name="Rudolf I."/>
        </authorList>
    </citation>
    <scope>NUCLEOTIDE SEQUENCE [LARGE SCALE GENOMIC DNA]</scope>
    <source>
        <strain evidence="1 2">BR193</strain>
    </source>
</reference>
<organism evidence="1 2">
    <name type="scientific">Entomospira entomophila</name>
    <dbReference type="NCBI Taxonomy" id="2719988"/>
    <lineage>
        <taxon>Bacteria</taxon>
        <taxon>Pseudomonadati</taxon>
        <taxon>Spirochaetota</taxon>
        <taxon>Spirochaetia</taxon>
        <taxon>Spirochaetales</taxon>
        <taxon>Spirochaetaceae</taxon>
        <taxon>Entomospira</taxon>
    </lineage>
</organism>